<keyword evidence="6" id="KW-0653">Protein transport</keyword>
<name>A0A9W6THU4_9STRA</name>
<comment type="caution">
    <text evidence="12">The sequence shown here is derived from an EMBL/GenBank/DDBJ whole genome shotgun (WGS) entry which is preliminary data.</text>
</comment>
<evidence type="ECO:0000256" key="10">
    <source>
        <dbReference type="ARBA" id="ARBA00023136"/>
    </source>
</evidence>
<proteinExistence type="inferred from homology"/>
<organism evidence="12 13">
    <name type="scientific">Phytophthora lilii</name>
    <dbReference type="NCBI Taxonomy" id="2077276"/>
    <lineage>
        <taxon>Eukaryota</taxon>
        <taxon>Sar</taxon>
        <taxon>Stramenopiles</taxon>
        <taxon>Oomycota</taxon>
        <taxon>Peronosporomycetes</taxon>
        <taxon>Peronosporales</taxon>
        <taxon>Peronosporaceae</taxon>
        <taxon>Phytophthora</taxon>
    </lineage>
</organism>
<feature type="transmembrane region" description="Helical" evidence="11">
    <location>
        <begin position="192"/>
        <end position="214"/>
    </location>
</feature>
<keyword evidence="8" id="KW-0811">Translocation</keyword>
<keyword evidence="4 11" id="KW-0812">Transmembrane</keyword>
<dbReference type="GO" id="GO:0005744">
    <property type="term" value="C:TIM23 mitochondrial import inner membrane translocase complex"/>
    <property type="evidence" value="ECO:0007669"/>
    <property type="project" value="TreeGrafter"/>
</dbReference>
<feature type="transmembrane region" description="Helical" evidence="11">
    <location>
        <begin position="156"/>
        <end position="180"/>
    </location>
</feature>
<reference evidence="12" key="1">
    <citation type="submission" date="2023-04" db="EMBL/GenBank/DDBJ databases">
        <title>Phytophthora lilii NBRC 32176.</title>
        <authorList>
            <person name="Ichikawa N."/>
            <person name="Sato H."/>
            <person name="Tonouchi N."/>
        </authorList>
    </citation>
    <scope>NUCLEOTIDE SEQUENCE</scope>
    <source>
        <strain evidence="12">NBRC 32176</strain>
    </source>
</reference>
<feature type="transmembrane region" description="Helical" evidence="11">
    <location>
        <begin position="121"/>
        <end position="144"/>
    </location>
</feature>
<evidence type="ECO:0000256" key="1">
    <source>
        <dbReference type="ARBA" id="ARBA00004448"/>
    </source>
</evidence>
<gene>
    <name evidence="12" type="ORF">Plil01_000284100</name>
</gene>
<comment type="subcellular location">
    <subcellularLocation>
        <location evidence="1">Mitochondrion inner membrane</location>
        <topology evidence="1">Multi-pass membrane protein</topology>
    </subcellularLocation>
</comment>
<sequence>MSSFSRREQIVTFFDNGNSMMAPLTTEVTEAATATTCKFLEPELKPTKACGKDFRADNALFSKGVRTIRPSIRKNSVHRQGRRLLRRYHAWKSAHLYFARYSIEKLLAFETYQRLTSRNNAVMVILLTPFVALVPVLLLASIPLQDPLLPVASNTAYFVQSWLCYTVMTFGMLMYVRCALGLPKNIYSHQQCALISVLTSGASEIGMILFSLLWQFPVPLGNIIRIPTLMQTLVEMTLFLDSKFVVDGRQATCTALKIIESAVFPGALTGALHEGGEYNGITSTISHQSISVVKFPSDEVKKSMDIVKRSSKTTKVACIDQLTSMSLDIGTIELGDINHIDPELRSRSTTASSKREAIDDIEFAHRHHAKLLSQTLELLNASEVLVSSHYFDFSCSIIYGLYVLVVYHLPSVKYNLPFIGLSEEAFRRALLFHGILAAVTCSKKSPLTPHNGSCLKLTMLFDLMDPSSLLLPPPGKRHDKHLPQTPKARLQRVCRSVTDSTGTGFVYGTMFGSVLAVVEGMRAAPKEQRFRGALHHAKVFVPETAGRIAMVTCFFRVAAFGIEELRNKRDMWNTLLAAPVAGAMVKARYGPRAALNSAFVFGSFAAVVVGFNLAEAKVMHEKSSPEEVLEEIAFAEEFE</sequence>
<evidence type="ECO:0000256" key="4">
    <source>
        <dbReference type="ARBA" id="ARBA00022692"/>
    </source>
</evidence>
<dbReference type="PANTHER" id="PTHR10485:SF0">
    <property type="entry name" value="AT05822P-RELATED"/>
    <property type="match status" value="1"/>
</dbReference>
<keyword evidence="7 11" id="KW-1133">Transmembrane helix</keyword>
<evidence type="ECO:0000256" key="7">
    <source>
        <dbReference type="ARBA" id="ARBA00022989"/>
    </source>
</evidence>
<keyword evidence="9" id="KW-0496">Mitochondrion</keyword>
<evidence type="ECO:0000256" key="6">
    <source>
        <dbReference type="ARBA" id="ARBA00022927"/>
    </source>
</evidence>
<dbReference type="Proteomes" id="UP001165083">
    <property type="component" value="Unassembled WGS sequence"/>
</dbReference>
<dbReference type="GO" id="GO:0030150">
    <property type="term" value="P:protein import into mitochondrial matrix"/>
    <property type="evidence" value="ECO:0007669"/>
    <property type="project" value="TreeGrafter"/>
</dbReference>
<dbReference type="PANTHER" id="PTHR10485">
    <property type="entry name" value="MITOCHONDRIAL IMPORT INNER MEMBRANE TRANSLOCASE SUBUNIT TIM-17"/>
    <property type="match status" value="1"/>
</dbReference>
<comment type="similarity">
    <text evidence="2">Belongs to the Tim17/Tim22/Tim23 family.</text>
</comment>
<evidence type="ECO:0000256" key="5">
    <source>
        <dbReference type="ARBA" id="ARBA00022792"/>
    </source>
</evidence>
<keyword evidence="10 11" id="KW-0472">Membrane</keyword>
<dbReference type="OrthoDB" id="159299at2759"/>
<keyword evidence="13" id="KW-1185">Reference proteome</keyword>
<dbReference type="Pfam" id="PF02466">
    <property type="entry name" value="Tim17"/>
    <property type="match status" value="1"/>
</dbReference>
<evidence type="ECO:0000256" key="2">
    <source>
        <dbReference type="ARBA" id="ARBA00008444"/>
    </source>
</evidence>
<evidence type="ECO:0000256" key="11">
    <source>
        <dbReference type="SAM" id="Phobius"/>
    </source>
</evidence>
<evidence type="ECO:0000313" key="12">
    <source>
        <dbReference type="EMBL" id="GMF12199.1"/>
    </source>
</evidence>
<dbReference type="AlphaFoldDB" id="A0A9W6THU4"/>
<dbReference type="EMBL" id="BSXW01000108">
    <property type="protein sequence ID" value="GMF12199.1"/>
    <property type="molecule type" value="Genomic_DNA"/>
</dbReference>
<protein>
    <submittedName>
        <fullName evidence="12">Unnamed protein product</fullName>
    </submittedName>
</protein>
<evidence type="ECO:0000256" key="9">
    <source>
        <dbReference type="ARBA" id="ARBA00023128"/>
    </source>
</evidence>
<keyword evidence="5" id="KW-0999">Mitochondrion inner membrane</keyword>
<evidence type="ECO:0000313" key="13">
    <source>
        <dbReference type="Proteomes" id="UP001165083"/>
    </source>
</evidence>
<dbReference type="GO" id="GO:0008320">
    <property type="term" value="F:protein transmembrane transporter activity"/>
    <property type="evidence" value="ECO:0007669"/>
    <property type="project" value="TreeGrafter"/>
</dbReference>
<accession>A0A9W6THU4</accession>
<keyword evidence="3" id="KW-0813">Transport</keyword>
<evidence type="ECO:0000256" key="8">
    <source>
        <dbReference type="ARBA" id="ARBA00023010"/>
    </source>
</evidence>
<evidence type="ECO:0000256" key="3">
    <source>
        <dbReference type="ARBA" id="ARBA00022448"/>
    </source>
</evidence>